<dbReference type="PRINTS" id="PR01179">
    <property type="entry name" value="ODADCRBXLASE"/>
</dbReference>
<dbReference type="InterPro" id="IPR009006">
    <property type="entry name" value="Ala_racemase/Decarboxylase_C"/>
</dbReference>
<dbReference type="InterPro" id="IPR022643">
    <property type="entry name" value="De-COase2_C"/>
</dbReference>
<organism evidence="10 11">
    <name type="scientific">Brevundimonas kwangchunensis</name>
    <dbReference type="NCBI Taxonomy" id="322163"/>
    <lineage>
        <taxon>Bacteria</taxon>
        <taxon>Pseudomonadati</taxon>
        <taxon>Pseudomonadota</taxon>
        <taxon>Alphaproteobacteria</taxon>
        <taxon>Caulobacterales</taxon>
        <taxon>Caulobacteraceae</taxon>
        <taxon>Brevundimonas</taxon>
    </lineage>
</organism>
<comment type="function">
    <text evidence="5">Specifically catalyzes the decarboxylation of meso-diaminopimelate (meso-DAP) to L-lysine.</text>
</comment>
<evidence type="ECO:0000259" key="9">
    <source>
        <dbReference type="Pfam" id="PF02784"/>
    </source>
</evidence>
<dbReference type="InterPro" id="IPR022653">
    <property type="entry name" value="De-COase2_pyr-phos_BS"/>
</dbReference>
<dbReference type="RefSeq" id="WP_343794669.1">
    <property type="nucleotide sequence ID" value="NZ_BAAAGA010000008.1"/>
</dbReference>
<accession>A0ABP3S9F0</accession>
<comment type="cofactor">
    <cofactor evidence="1 5 7">
        <name>pyridoxal 5'-phosphate</name>
        <dbReference type="ChEBI" id="CHEBI:597326"/>
    </cofactor>
</comment>
<feature type="binding site" evidence="5">
    <location>
        <position position="245"/>
    </location>
    <ligand>
        <name>pyridoxal 5'-phosphate</name>
        <dbReference type="ChEBI" id="CHEBI:597326"/>
    </ligand>
</feature>
<feature type="binding site" evidence="5">
    <location>
        <begin position="280"/>
        <end position="283"/>
    </location>
    <ligand>
        <name>pyridoxal 5'-phosphate</name>
        <dbReference type="ChEBI" id="CHEBI:597326"/>
    </ligand>
</feature>
<dbReference type="Proteomes" id="UP001501352">
    <property type="component" value="Unassembled WGS sequence"/>
</dbReference>
<dbReference type="SUPFAM" id="SSF51419">
    <property type="entry name" value="PLP-binding barrel"/>
    <property type="match status" value="1"/>
</dbReference>
<dbReference type="InterPro" id="IPR002986">
    <property type="entry name" value="DAP_deCOOHase_LysA"/>
</dbReference>
<keyword evidence="11" id="KW-1185">Reference proteome</keyword>
<dbReference type="CDD" id="cd06828">
    <property type="entry name" value="PLPDE_III_DapDC"/>
    <property type="match status" value="1"/>
</dbReference>
<dbReference type="PANTHER" id="PTHR43727">
    <property type="entry name" value="DIAMINOPIMELATE DECARBOXYLASE"/>
    <property type="match status" value="1"/>
</dbReference>
<dbReference type="InterPro" id="IPR022644">
    <property type="entry name" value="De-COase2_N"/>
</dbReference>
<feature type="modified residue" description="N6-(pyridoxal phosphate)lysine" evidence="5">
    <location>
        <position position="66"/>
    </location>
</feature>
<proteinExistence type="inferred from homology"/>
<feature type="binding site" evidence="5">
    <location>
        <position position="324"/>
    </location>
    <ligand>
        <name>substrate</name>
    </ligand>
</feature>
<feature type="binding site" evidence="5">
    <location>
        <position position="379"/>
    </location>
    <ligand>
        <name>substrate</name>
    </ligand>
</feature>
<feature type="binding site" evidence="5">
    <location>
        <position position="351"/>
    </location>
    <ligand>
        <name>substrate</name>
    </ligand>
</feature>
<gene>
    <name evidence="5 10" type="primary">lysA</name>
    <name evidence="10" type="ORF">GCM10009422_28510</name>
</gene>
<feature type="domain" description="Orn/DAP/Arg decarboxylase 2 C-terminal" evidence="8">
    <location>
        <begin position="30"/>
        <end position="377"/>
    </location>
</feature>
<dbReference type="PRINTS" id="PR01181">
    <property type="entry name" value="DAPDCRBXLASE"/>
</dbReference>
<dbReference type="EMBL" id="BAAAGA010000008">
    <property type="protein sequence ID" value="GAA0629368.1"/>
    <property type="molecule type" value="Genomic_DNA"/>
</dbReference>
<dbReference type="PROSITE" id="PS00878">
    <property type="entry name" value="ODR_DC_2_1"/>
    <property type="match status" value="1"/>
</dbReference>
<keyword evidence="5 7" id="KW-0457">Lysine biosynthesis</keyword>
<comment type="catalytic activity">
    <reaction evidence="5 7">
        <text>meso-2,6-diaminopimelate + H(+) = L-lysine + CO2</text>
        <dbReference type="Rhea" id="RHEA:15101"/>
        <dbReference type="ChEBI" id="CHEBI:15378"/>
        <dbReference type="ChEBI" id="CHEBI:16526"/>
        <dbReference type="ChEBI" id="CHEBI:32551"/>
        <dbReference type="ChEBI" id="CHEBI:57791"/>
        <dbReference type="EC" id="4.1.1.20"/>
    </reaction>
</comment>
<comment type="subunit">
    <text evidence="5">Homodimer.</text>
</comment>
<dbReference type="InterPro" id="IPR000183">
    <property type="entry name" value="Orn/DAP/Arg_de-COase"/>
</dbReference>
<name>A0ABP3S9F0_9CAUL</name>
<sequence length="426" mass="45517">MNHFDLIDGALHAERVSLERIATTVGTPTYVYSSATLTRHYSLLRQAVDRHPKQLGAGALIAFAVKANSNLSVLATLAKLGCGADTVSEGEIRRALASDIPGDRIIFSGVGKTDAELAFAIDVGVRQINIESGAELDRLIAVAAAKGVAPAIAIRVNPKIGAGGHARITTGGETDKFGVPIEEAIPLYARAIASPHLTPVGLACHIGSQITALEPMEAAFRTVRQVAETLRGQGHPVERLDLGGGLGVPYHGQTDLPSIDDYVAMCARVLDGLDVEAAFEPGRLLAANAGVLLSRVIQVNQRADGRRFLVLDAGMNDLMRPALYEAFHDLVPVTPREGEMGPYDLVGPICESTDIFARDRQLPPLRAGDLVAFLSAGAYGAVLSSEYNSRPLVAEVLVDGDRWAVVRPRPSYDEMWAREPKAEWLE</sequence>
<dbReference type="Gene3D" id="2.40.37.10">
    <property type="entry name" value="Lyase, Ornithine Decarboxylase, Chain A, domain 1"/>
    <property type="match status" value="1"/>
</dbReference>
<dbReference type="SUPFAM" id="SSF50621">
    <property type="entry name" value="Alanine racemase C-terminal domain-like"/>
    <property type="match status" value="1"/>
</dbReference>
<evidence type="ECO:0000256" key="6">
    <source>
        <dbReference type="NCBIfam" id="TIGR01048"/>
    </source>
</evidence>
<dbReference type="PANTHER" id="PTHR43727:SF2">
    <property type="entry name" value="GROUP IV DECARBOXYLASE"/>
    <property type="match status" value="1"/>
</dbReference>
<keyword evidence="5" id="KW-0028">Amino-acid biosynthesis</keyword>
<feature type="domain" description="Orn/DAP/Arg decarboxylase 2 N-terminal" evidence="9">
    <location>
        <begin position="46"/>
        <end position="287"/>
    </location>
</feature>
<protein>
    <recommendedName>
        <fullName evidence="5 6">Diaminopimelate decarboxylase</fullName>
        <shortName evidence="5">DAP decarboxylase</shortName>
        <shortName evidence="5">DAPDC</shortName>
        <ecNumber evidence="5 6">4.1.1.20</ecNumber>
    </recommendedName>
</protein>
<feature type="binding site" evidence="5">
    <location>
        <position position="283"/>
    </location>
    <ligand>
        <name>substrate</name>
    </ligand>
</feature>
<keyword evidence="3 5" id="KW-0663">Pyridoxal phosphate</keyword>
<evidence type="ECO:0000313" key="10">
    <source>
        <dbReference type="EMBL" id="GAA0629368.1"/>
    </source>
</evidence>
<dbReference type="HAMAP" id="MF_02120">
    <property type="entry name" value="LysA"/>
    <property type="match status" value="1"/>
</dbReference>
<comment type="caution">
    <text evidence="10">The sequence shown here is derived from an EMBL/GenBank/DDBJ whole genome shotgun (WGS) entry which is preliminary data.</text>
</comment>
<evidence type="ECO:0000256" key="3">
    <source>
        <dbReference type="ARBA" id="ARBA00022898"/>
    </source>
</evidence>
<keyword evidence="2 5" id="KW-0210">Decarboxylase</keyword>
<feature type="binding site" evidence="5">
    <location>
        <position position="379"/>
    </location>
    <ligand>
        <name>pyridoxal 5'-phosphate</name>
        <dbReference type="ChEBI" id="CHEBI:597326"/>
    </ligand>
</feature>
<dbReference type="Gene3D" id="3.20.20.10">
    <property type="entry name" value="Alanine racemase"/>
    <property type="match status" value="1"/>
</dbReference>
<dbReference type="EC" id="4.1.1.20" evidence="5 6"/>
<evidence type="ECO:0000256" key="1">
    <source>
        <dbReference type="ARBA" id="ARBA00001933"/>
    </source>
</evidence>
<dbReference type="NCBIfam" id="TIGR01048">
    <property type="entry name" value="lysA"/>
    <property type="match status" value="1"/>
</dbReference>
<evidence type="ECO:0000256" key="5">
    <source>
        <dbReference type="HAMAP-Rule" id="MF_02120"/>
    </source>
</evidence>
<evidence type="ECO:0000256" key="7">
    <source>
        <dbReference type="RuleBase" id="RU003738"/>
    </source>
</evidence>
<dbReference type="InterPro" id="IPR029066">
    <property type="entry name" value="PLP-binding_barrel"/>
</dbReference>
<dbReference type="Pfam" id="PF02784">
    <property type="entry name" value="Orn_Arg_deC_N"/>
    <property type="match status" value="1"/>
</dbReference>
<dbReference type="Pfam" id="PF00278">
    <property type="entry name" value="Orn_DAP_Arg_deC"/>
    <property type="match status" value="1"/>
</dbReference>
<evidence type="ECO:0000313" key="11">
    <source>
        <dbReference type="Proteomes" id="UP001501352"/>
    </source>
</evidence>
<evidence type="ECO:0000256" key="4">
    <source>
        <dbReference type="ARBA" id="ARBA00023239"/>
    </source>
</evidence>
<comment type="pathway">
    <text evidence="5 7">Amino-acid biosynthesis; L-lysine biosynthesis via DAP pathway; L-lysine from DL-2,6-diaminopimelate: step 1/1.</text>
</comment>
<evidence type="ECO:0000259" key="8">
    <source>
        <dbReference type="Pfam" id="PF00278"/>
    </source>
</evidence>
<comment type="similarity">
    <text evidence="5">Belongs to the Orn/Lys/Arg decarboxylase class-II family. LysA subfamily.</text>
</comment>
<reference evidence="11" key="1">
    <citation type="journal article" date="2019" name="Int. J. Syst. Evol. Microbiol.">
        <title>The Global Catalogue of Microorganisms (GCM) 10K type strain sequencing project: providing services to taxonomists for standard genome sequencing and annotation.</title>
        <authorList>
            <consortium name="The Broad Institute Genomics Platform"/>
            <consortium name="The Broad Institute Genome Sequencing Center for Infectious Disease"/>
            <person name="Wu L."/>
            <person name="Ma J."/>
        </authorList>
    </citation>
    <scope>NUCLEOTIDE SEQUENCE [LARGE SCALE GENOMIC DNA]</scope>
    <source>
        <strain evidence="11">JCM 12928</strain>
    </source>
</reference>
<feature type="binding site" evidence="5">
    <location>
        <position position="320"/>
    </location>
    <ligand>
        <name>substrate</name>
    </ligand>
</feature>
<keyword evidence="4 5" id="KW-0456">Lyase</keyword>
<evidence type="ECO:0000256" key="2">
    <source>
        <dbReference type="ARBA" id="ARBA00022793"/>
    </source>
</evidence>